<organism evidence="1 2">
    <name type="scientific">Cynara cardunculus var. scolymus</name>
    <name type="common">Globe artichoke</name>
    <name type="synonym">Cynara scolymus</name>
    <dbReference type="NCBI Taxonomy" id="59895"/>
    <lineage>
        <taxon>Eukaryota</taxon>
        <taxon>Viridiplantae</taxon>
        <taxon>Streptophyta</taxon>
        <taxon>Embryophyta</taxon>
        <taxon>Tracheophyta</taxon>
        <taxon>Spermatophyta</taxon>
        <taxon>Magnoliopsida</taxon>
        <taxon>eudicotyledons</taxon>
        <taxon>Gunneridae</taxon>
        <taxon>Pentapetalae</taxon>
        <taxon>asterids</taxon>
        <taxon>campanulids</taxon>
        <taxon>Asterales</taxon>
        <taxon>Asteraceae</taxon>
        <taxon>Carduoideae</taxon>
        <taxon>Cardueae</taxon>
        <taxon>Carduinae</taxon>
        <taxon>Cynara</taxon>
    </lineage>
</organism>
<dbReference type="Proteomes" id="UP000243975">
    <property type="component" value="Unassembled WGS sequence"/>
</dbReference>
<keyword evidence="2" id="KW-1185">Reference proteome</keyword>
<accession>A0A118K170</accession>
<sequence>MKILVVGIPGQRLQSPGAIYGYCKIGWSKYGSPSRLATYVNLCYVTLDYLSEFRKDTEASQRVGSEGLYSSSLELFCSSRDQQPSAVGSLGLHRVVAHCIDHCQYVKPKTGRNWYKTIVLAGGTASLPVELLSKVLVLIWGQPSTSNDLWRVV</sequence>
<protein>
    <submittedName>
        <fullName evidence="1">Actin-related protein</fullName>
    </submittedName>
</protein>
<dbReference type="EMBL" id="LEKV01002654">
    <property type="protein sequence ID" value="KVI02385.1"/>
    <property type="molecule type" value="Genomic_DNA"/>
</dbReference>
<proteinExistence type="predicted"/>
<dbReference type="InterPro" id="IPR043129">
    <property type="entry name" value="ATPase_NBD"/>
</dbReference>
<dbReference type="STRING" id="59895.A0A118K170"/>
<evidence type="ECO:0000313" key="1">
    <source>
        <dbReference type="EMBL" id="KVI02385.1"/>
    </source>
</evidence>
<comment type="caution">
    <text evidence="1">The sequence shown here is derived from an EMBL/GenBank/DDBJ whole genome shotgun (WGS) entry which is preliminary data.</text>
</comment>
<dbReference type="SUPFAM" id="SSF53067">
    <property type="entry name" value="Actin-like ATPase domain"/>
    <property type="match status" value="1"/>
</dbReference>
<dbReference type="Gene3D" id="3.30.420.40">
    <property type="match status" value="1"/>
</dbReference>
<name>A0A118K170_CYNCS</name>
<dbReference type="AlphaFoldDB" id="A0A118K170"/>
<dbReference type="Gramene" id="KVI02385">
    <property type="protein sequence ID" value="KVI02385"/>
    <property type="gene ID" value="Ccrd_019348"/>
</dbReference>
<reference evidence="1 2" key="1">
    <citation type="journal article" date="2016" name="Sci. Rep.">
        <title>The genome sequence of the outbreeding globe artichoke constructed de novo incorporating a phase-aware low-pass sequencing strategy of F1 progeny.</title>
        <authorList>
            <person name="Scaglione D."/>
            <person name="Reyes-Chin-Wo S."/>
            <person name="Acquadro A."/>
            <person name="Froenicke L."/>
            <person name="Portis E."/>
            <person name="Beitel C."/>
            <person name="Tirone M."/>
            <person name="Mauro R."/>
            <person name="Lo Monaco A."/>
            <person name="Mauromicale G."/>
            <person name="Faccioli P."/>
            <person name="Cattivelli L."/>
            <person name="Rieseberg L."/>
            <person name="Michelmore R."/>
            <person name="Lanteri S."/>
        </authorList>
    </citation>
    <scope>NUCLEOTIDE SEQUENCE [LARGE SCALE GENOMIC DNA]</scope>
    <source>
        <strain evidence="1">2C</strain>
    </source>
</reference>
<gene>
    <name evidence="1" type="ORF">Ccrd_019348</name>
</gene>
<evidence type="ECO:0000313" key="2">
    <source>
        <dbReference type="Proteomes" id="UP000243975"/>
    </source>
</evidence>